<name>A0A6P2CP08_9LACO</name>
<evidence type="ECO:0000313" key="2">
    <source>
        <dbReference type="Proteomes" id="UP000442244"/>
    </source>
</evidence>
<organism evidence="1 2">
    <name type="scientific">Leuconostoc litchii</name>
    <dbReference type="NCBI Taxonomy" id="1981069"/>
    <lineage>
        <taxon>Bacteria</taxon>
        <taxon>Bacillati</taxon>
        <taxon>Bacillota</taxon>
        <taxon>Bacilli</taxon>
        <taxon>Lactobacillales</taxon>
        <taxon>Lactobacillaceae</taxon>
        <taxon>Leuconostoc</taxon>
    </lineage>
</organism>
<gene>
    <name evidence="1" type="ORF">ESZ47_01440</name>
</gene>
<dbReference type="RefSeq" id="WP_148604108.1">
    <property type="nucleotide sequence ID" value="NZ_BSUV01000001.1"/>
</dbReference>
<dbReference type="EMBL" id="SDGY01000001">
    <property type="protein sequence ID" value="TYC46832.1"/>
    <property type="molecule type" value="Genomic_DNA"/>
</dbReference>
<accession>A0A6P2CP08</accession>
<proteinExistence type="predicted"/>
<keyword evidence="2" id="KW-1185">Reference proteome</keyword>
<protein>
    <submittedName>
        <fullName evidence="1">Uncharacterized protein</fullName>
    </submittedName>
</protein>
<reference evidence="1 2" key="1">
    <citation type="submission" date="2019-01" db="EMBL/GenBank/DDBJ databases">
        <title>Leuconostoc litchii sp. nov., a novel lactic acid bacterium isolated from lychee.</title>
        <authorList>
            <person name="Wang L.-T."/>
        </authorList>
    </citation>
    <scope>NUCLEOTIDE SEQUENCE [LARGE SCALE GENOMIC DNA]</scope>
    <source>
        <strain evidence="1 2">MB7</strain>
    </source>
</reference>
<sequence length="80" mass="9114">MTNKEQYQKTAQKVIRLLAEASAELQNSRSGYSPETESFIDYEYYIESIKLQAIVDATLQASADVKIENNGDVTYQVKKF</sequence>
<dbReference type="AlphaFoldDB" id="A0A6P2CP08"/>
<dbReference type="Proteomes" id="UP000442244">
    <property type="component" value="Unassembled WGS sequence"/>
</dbReference>
<evidence type="ECO:0000313" key="1">
    <source>
        <dbReference type="EMBL" id="TYC46832.1"/>
    </source>
</evidence>
<comment type="caution">
    <text evidence="1">The sequence shown here is derived from an EMBL/GenBank/DDBJ whole genome shotgun (WGS) entry which is preliminary data.</text>
</comment>